<dbReference type="WBParaSite" id="SCUD_0000378201-mRNA-1">
    <property type="protein sequence ID" value="SCUD_0000378201-mRNA-1"/>
    <property type="gene ID" value="SCUD_0000378201"/>
</dbReference>
<keyword evidence="3" id="KW-1185">Reference proteome</keyword>
<dbReference type="EMBL" id="UZAK01004486">
    <property type="protein sequence ID" value="VDO84428.1"/>
    <property type="molecule type" value="Genomic_DNA"/>
</dbReference>
<sequence length="171" mass="19945">MHSINKDQEQYNRDLMTQYEINRALFLANPPPSVLASRNRGRGNNSNKVNDSRRIDIQKHSLNQPVLNGSRMDRSTVFRSTLDQQRSVFPSKSIKERGFHNLDSEHDGREALSKNSRGLTRHSRVHFQNNFHRGQGLRQYWGHDDRFENHENTPGLRVQNSFHNGNIPLTF</sequence>
<accession>A0A183JM51</accession>
<dbReference type="Proteomes" id="UP000279833">
    <property type="component" value="Unassembled WGS sequence"/>
</dbReference>
<evidence type="ECO:0000313" key="4">
    <source>
        <dbReference type="WBParaSite" id="SCUD_0000378201-mRNA-1"/>
    </source>
</evidence>
<gene>
    <name evidence="2" type="ORF">SCUD_LOCUS3784</name>
</gene>
<evidence type="ECO:0000313" key="2">
    <source>
        <dbReference type="EMBL" id="VDO84428.1"/>
    </source>
</evidence>
<feature type="region of interest" description="Disordered" evidence="1">
    <location>
        <begin position="31"/>
        <end position="50"/>
    </location>
</feature>
<organism evidence="4">
    <name type="scientific">Schistosoma curassoni</name>
    <dbReference type="NCBI Taxonomy" id="6186"/>
    <lineage>
        <taxon>Eukaryota</taxon>
        <taxon>Metazoa</taxon>
        <taxon>Spiralia</taxon>
        <taxon>Lophotrochozoa</taxon>
        <taxon>Platyhelminthes</taxon>
        <taxon>Trematoda</taxon>
        <taxon>Digenea</taxon>
        <taxon>Strigeidida</taxon>
        <taxon>Schistosomatoidea</taxon>
        <taxon>Schistosomatidae</taxon>
        <taxon>Schistosoma</taxon>
    </lineage>
</organism>
<protein>
    <submittedName>
        <fullName evidence="2 4">Uncharacterized protein</fullName>
    </submittedName>
</protein>
<proteinExistence type="predicted"/>
<reference evidence="4" key="1">
    <citation type="submission" date="2016-06" db="UniProtKB">
        <authorList>
            <consortium name="WormBaseParasite"/>
        </authorList>
    </citation>
    <scope>IDENTIFICATION</scope>
</reference>
<dbReference type="AlphaFoldDB" id="A0A183JM51"/>
<reference evidence="2 3" key="2">
    <citation type="submission" date="2018-11" db="EMBL/GenBank/DDBJ databases">
        <authorList>
            <consortium name="Pathogen Informatics"/>
        </authorList>
    </citation>
    <scope>NUCLEOTIDE SEQUENCE [LARGE SCALE GENOMIC DNA]</scope>
    <source>
        <strain evidence="2">Dakar</strain>
        <strain evidence="3">Dakar, Senegal</strain>
    </source>
</reference>
<evidence type="ECO:0000256" key="1">
    <source>
        <dbReference type="SAM" id="MobiDB-lite"/>
    </source>
</evidence>
<evidence type="ECO:0000313" key="3">
    <source>
        <dbReference type="Proteomes" id="UP000279833"/>
    </source>
</evidence>
<name>A0A183JM51_9TREM</name>